<dbReference type="EMBL" id="NBXB01000045">
    <property type="protein sequence ID" value="RFA12087.1"/>
    <property type="molecule type" value="Genomic_DNA"/>
</dbReference>
<dbReference type="AlphaFoldDB" id="A0A3E0VT70"/>
<evidence type="ECO:0000313" key="1">
    <source>
        <dbReference type="EMBL" id="RFA12087.1"/>
    </source>
</evidence>
<accession>A0A3E0VT70</accession>
<reference evidence="1 2" key="1">
    <citation type="submission" date="2017-04" db="EMBL/GenBank/DDBJ databases">
        <title>Comparative genome analysis of Subtercola boreus.</title>
        <authorList>
            <person name="Cho Y.-J."/>
            <person name="Cho A."/>
            <person name="Kim O.-S."/>
            <person name="Lee J.-I."/>
        </authorList>
    </citation>
    <scope>NUCLEOTIDE SEQUENCE [LARGE SCALE GENOMIC DNA]</scope>
    <source>
        <strain evidence="1 2">P27479</strain>
    </source>
</reference>
<gene>
    <name evidence="1" type="ORF">B7R22_16770</name>
</gene>
<organism evidence="1 2">
    <name type="scientific">Subtercola boreus</name>
    <dbReference type="NCBI Taxonomy" id="120213"/>
    <lineage>
        <taxon>Bacteria</taxon>
        <taxon>Bacillati</taxon>
        <taxon>Actinomycetota</taxon>
        <taxon>Actinomycetes</taxon>
        <taxon>Micrococcales</taxon>
        <taxon>Microbacteriaceae</taxon>
        <taxon>Subtercola</taxon>
    </lineage>
</organism>
<protein>
    <submittedName>
        <fullName evidence="1">Uncharacterized protein</fullName>
    </submittedName>
</protein>
<evidence type="ECO:0000313" key="2">
    <source>
        <dbReference type="Proteomes" id="UP000256541"/>
    </source>
</evidence>
<name>A0A3E0VT70_9MICO</name>
<comment type="caution">
    <text evidence="1">The sequence shown here is derived from an EMBL/GenBank/DDBJ whole genome shotgun (WGS) entry which is preliminary data.</text>
</comment>
<dbReference type="Proteomes" id="UP000256541">
    <property type="component" value="Unassembled WGS sequence"/>
</dbReference>
<sequence length="93" mass="10555">MRHQPSHPSREILGVWAGDGAEGARFWLQEVSELTNRGLEDGGWGTKAGHCRRSCCFAGFPILSELLRAGMSRRLIKRLVPPSRCTRRRRLVR</sequence>
<proteinExistence type="predicted"/>